<reference evidence="1" key="1">
    <citation type="submission" date="2022-11" db="EMBL/GenBank/DDBJ databases">
        <title>Genome Sequence of Nemania bipapillata.</title>
        <authorList>
            <person name="Buettner E."/>
        </authorList>
    </citation>
    <scope>NUCLEOTIDE SEQUENCE</scope>
    <source>
        <strain evidence="1">CP14</strain>
    </source>
</reference>
<name>A0ACC2J478_9PEZI</name>
<evidence type="ECO:0000313" key="1">
    <source>
        <dbReference type="EMBL" id="KAJ8122206.1"/>
    </source>
</evidence>
<keyword evidence="2" id="KW-1185">Reference proteome</keyword>
<dbReference type="Proteomes" id="UP001153334">
    <property type="component" value="Unassembled WGS sequence"/>
</dbReference>
<organism evidence="1 2">
    <name type="scientific">Nemania bipapillata</name>
    <dbReference type="NCBI Taxonomy" id="110536"/>
    <lineage>
        <taxon>Eukaryota</taxon>
        <taxon>Fungi</taxon>
        <taxon>Dikarya</taxon>
        <taxon>Ascomycota</taxon>
        <taxon>Pezizomycotina</taxon>
        <taxon>Sordariomycetes</taxon>
        <taxon>Xylariomycetidae</taxon>
        <taxon>Xylariales</taxon>
        <taxon>Xylariaceae</taxon>
        <taxon>Nemania</taxon>
    </lineage>
</organism>
<comment type="caution">
    <text evidence="1">The sequence shown here is derived from an EMBL/GenBank/DDBJ whole genome shotgun (WGS) entry which is preliminary data.</text>
</comment>
<sequence length="114" mass="12394">MSEDEHPPDLQSSAILSLTEQRNAAFIPQALNEAGSLHIVPRGGNFARKEPARQRLVEHLCTPDAVLGEVQMPPSRCGVLIEELPPVHIVRGPRDIGGRCPTVLDFEIAPFLGV</sequence>
<protein>
    <submittedName>
        <fullName evidence="1">Uncharacterized protein</fullName>
    </submittedName>
</protein>
<evidence type="ECO:0000313" key="2">
    <source>
        <dbReference type="Proteomes" id="UP001153334"/>
    </source>
</evidence>
<gene>
    <name evidence="1" type="ORF">ONZ43_g1542</name>
</gene>
<dbReference type="EMBL" id="JAPESX010000271">
    <property type="protein sequence ID" value="KAJ8122206.1"/>
    <property type="molecule type" value="Genomic_DNA"/>
</dbReference>
<accession>A0ACC2J478</accession>
<proteinExistence type="predicted"/>